<keyword evidence="2" id="KW-1185">Reference proteome</keyword>
<protein>
    <recommendedName>
        <fullName evidence="3">RagB/SusD family nutrient uptake outer membrane protein</fullName>
    </recommendedName>
</protein>
<proteinExistence type="predicted"/>
<accession>A0ABS9SFK2</accession>
<organism evidence="1 2">
    <name type="scientific">Niabella ginsengisoli</name>
    <dbReference type="NCBI Taxonomy" id="522298"/>
    <lineage>
        <taxon>Bacteria</taxon>
        <taxon>Pseudomonadati</taxon>
        <taxon>Bacteroidota</taxon>
        <taxon>Chitinophagia</taxon>
        <taxon>Chitinophagales</taxon>
        <taxon>Chitinophagaceae</taxon>
        <taxon>Niabella</taxon>
    </lineage>
</organism>
<comment type="caution">
    <text evidence="1">The sequence shown here is derived from an EMBL/GenBank/DDBJ whole genome shotgun (WGS) entry which is preliminary data.</text>
</comment>
<sequence length="129" mass="15268">MKKSLIYFFLIIITCLQIGCIKDSEFLTRKPTDVIGPDDLWTDNNLVLSVLADFYDRYPDFQRIDRWWEYTNFEEAFPSAAGDYWRIQNTDWAYDWWSTWDYAFVRDLNMFIATGTASTTLAEADKKGL</sequence>
<dbReference type="Proteomes" id="UP001202248">
    <property type="component" value="Unassembled WGS sequence"/>
</dbReference>
<dbReference type="EMBL" id="JAKWBL010000001">
    <property type="protein sequence ID" value="MCH5597135.1"/>
    <property type="molecule type" value="Genomic_DNA"/>
</dbReference>
<reference evidence="1 2" key="1">
    <citation type="submission" date="2022-02" db="EMBL/GenBank/DDBJ databases">
        <authorList>
            <person name="Min J."/>
        </authorList>
    </citation>
    <scope>NUCLEOTIDE SEQUENCE [LARGE SCALE GENOMIC DNA]</scope>
    <source>
        <strain evidence="1 2">GR10-1</strain>
    </source>
</reference>
<dbReference type="RefSeq" id="WP_240826541.1">
    <property type="nucleotide sequence ID" value="NZ_JAKWBL010000001.1"/>
</dbReference>
<name>A0ABS9SFK2_9BACT</name>
<evidence type="ECO:0008006" key="3">
    <source>
        <dbReference type="Google" id="ProtNLM"/>
    </source>
</evidence>
<gene>
    <name evidence="1" type="ORF">MKP09_04020</name>
</gene>
<evidence type="ECO:0000313" key="2">
    <source>
        <dbReference type="Proteomes" id="UP001202248"/>
    </source>
</evidence>
<evidence type="ECO:0000313" key="1">
    <source>
        <dbReference type="EMBL" id="MCH5597135.1"/>
    </source>
</evidence>